<accession>A0ABR0YEW9</accession>
<dbReference type="Pfam" id="PF13445">
    <property type="entry name" value="zf-RING_UBOX"/>
    <property type="match status" value="1"/>
</dbReference>
<evidence type="ECO:0000256" key="3">
    <source>
        <dbReference type="ARBA" id="ARBA00022833"/>
    </source>
</evidence>
<dbReference type="PANTHER" id="PTHR22791:SF30">
    <property type="entry name" value="RING FINGER PROTEIN 223-LIKE"/>
    <property type="match status" value="1"/>
</dbReference>
<organism evidence="7 8">
    <name type="scientific">Huso huso</name>
    <name type="common">Beluga</name>
    <name type="synonym">Acipenser huso</name>
    <dbReference type="NCBI Taxonomy" id="61971"/>
    <lineage>
        <taxon>Eukaryota</taxon>
        <taxon>Metazoa</taxon>
        <taxon>Chordata</taxon>
        <taxon>Craniata</taxon>
        <taxon>Vertebrata</taxon>
        <taxon>Euteleostomi</taxon>
        <taxon>Actinopterygii</taxon>
        <taxon>Chondrostei</taxon>
        <taxon>Acipenseriformes</taxon>
        <taxon>Acipenseridae</taxon>
        <taxon>Huso</taxon>
    </lineage>
</organism>
<keyword evidence="5" id="KW-0472">Membrane</keyword>
<comment type="caution">
    <text evidence="7">The sequence shown here is derived from an EMBL/GenBank/DDBJ whole genome shotgun (WGS) entry which is preliminary data.</text>
</comment>
<dbReference type="InterPro" id="IPR013083">
    <property type="entry name" value="Znf_RING/FYVE/PHD"/>
</dbReference>
<dbReference type="EMBL" id="JAHFZB010000034">
    <property type="protein sequence ID" value="KAK6470938.1"/>
    <property type="molecule type" value="Genomic_DNA"/>
</dbReference>
<evidence type="ECO:0000256" key="5">
    <source>
        <dbReference type="SAM" id="Phobius"/>
    </source>
</evidence>
<dbReference type="SMART" id="SM00184">
    <property type="entry name" value="RING"/>
    <property type="match status" value="1"/>
</dbReference>
<dbReference type="InterPro" id="IPR001841">
    <property type="entry name" value="Znf_RING"/>
</dbReference>
<protein>
    <submittedName>
        <fullName evidence="7">E3 ubiquitin-protein ligase RNF183</fullName>
    </submittedName>
</protein>
<dbReference type="PROSITE" id="PS00518">
    <property type="entry name" value="ZF_RING_1"/>
    <property type="match status" value="1"/>
</dbReference>
<reference evidence="7 8" key="1">
    <citation type="submission" date="2021-05" db="EMBL/GenBank/DDBJ databases">
        <authorList>
            <person name="Zahm M."/>
            <person name="Klopp C."/>
            <person name="Cabau C."/>
            <person name="Kuhl H."/>
            <person name="Suciu R."/>
            <person name="Ciorpac M."/>
            <person name="Holostenco D."/>
            <person name="Gessner J."/>
            <person name="Wuertz S."/>
            <person name="Hohne C."/>
            <person name="Stock M."/>
            <person name="Gislard M."/>
            <person name="Lluch J."/>
            <person name="Milhes M."/>
            <person name="Lampietro C."/>
            <person name="Lopez Roques C."/>
            <person name="Donnadieu C."/>
            <person name="Du K."/>
            <person name="Schartl M."/>
            <person name="Guiguen Y."/>
        </authorList>
    </citation>
    <scope>NUCLEOTIDE SEQUENCE [LARGE SCALE GENOMIC DNA]</scope>
    <source>
        <strain evidence="7">Hh-F2</strain>
        <tissue evidence="7">Blood</tissue>
    </source>
</reference>
<proteinExistence type="predicted"/>
<evidence type="ECO:0000259" key="6">
    <source>
        <dbReference type="PROSITE" id="PS50089"/>
    </source>
</evidence>
<keyword evidence="2 4" id="KW-0863">Zinc-finger</keyword>
<sequence length="237" mass="25930">MEVFKWKRTVGSVLPCLPAGTRTSTCADQRVEETDLHEGCSVTALTALTMECDPPQHPEGEEGPDLECAICFSQFNNVFRAPKMLRCKHTFCLECLARMNIKSSAPDTILCPLCRDLTTLPVLGLPKLDNNPAILSYLPEAMQRVYSIRFNRSKGRLLVKQPPDSSSLPPLCTVSHSLDVGLPASQDSQGSSQTSGCLWLSSRPCCRTFLIISVVVALVLLTCCIILVTPYATKQSP</sequence>
<evidence type="ECO:0000313" key="7">
    <source>
        <dbReference type="EMBL" id="KAK6470938.1"/>
    </source>
</evidence>
<keyword evidence="1" id="KW-0479">Metal-binding</keyword>
<dbReference type="Gene3D" id="3.30.40.10">
    <property type="entry name" value="Zinc/RING finger domain, C3HC4 (zinc finger)"/>
    <property type="match status" value="1"/>
</dbReference>
<evidence type="ECO:0000256" key="4">
    <source>
        <dbReference type="PROSITE-ProRule" id="PRU00175"/>
    </source>
</evidence>
<dbReference type="PROSITE" id="PS50089">
    <property type="entry name" value="ZF_RING_2"/>
    <property type="match status" value="1"/>
</dbReference>
<name>A0ABR0YEW9_HUSHU</name>
<evidence type="ECO:0000256" key="1">
    <source>
        <dbReference type="ARBA" id="ARBA00022723"/>
    </source>
</evidence>
<dbReference type="PANTHER" id="PTHR22791">
    <property type="entry name" value="RING-TYPE DOMAIN-CONTAINING PROTEIN"/>
    <property type="match status" value="1"/>
</dbReference>
<dbReference type="SUPFAM" id="SSF57850">
    <property type="entry name" value="RING/U-box"/>
    <property type="match status" value="1"/>
</dbReference>
<keyword evidence="3" id="KW-0862">Zinc</keyword>
<feature type="domain" description="RING-type" evidence="6">
    <location>
        <begin position="68"/>
        <end position="115"/>
    </location>
</feature>
<dbReference type="InterPro" id="IPR017907">
    <property type="entry name" value="Znf_RING_CS"/>
</dbReference>
<keyword evidence="5" id="KW-0812">Transmembrane</keyword>
<evidence type="ECO:0000256" key="2">
    <source>
        <dbReference type="ARBA" id="ARBA00022771"/>
    </source>
</evidence>
<keyword evidence="5" id="KW-1133">Transmembrane helix</keyword>
<dbReference type="Proteomes" id="UP001369086">
    <property type="component" value="Unassembled WGS sequence"/>
</dbReference>
<dbReference type="InterPro" id="IPR027370">
    <property type="entry name" value="Znf-RING_euk"/>
</dbReference>
<keyword evidence="8" id="KW-1185">Reference proteome</keyword>
<gene>
    <name evidence="7" type="ORF">HHUSO_G30454</name>
</gene>
<dbReference type="InterPro" id="IPR051435">
    <property type="entry name" value="RING_finger_E3_ubiq-ligases"/>
</dbReference>
<evidence type="ECO:0000313" key="8">
    <source>
        <dbReference type="Proteomes" id="UP001369086"/>
    </source>
</evidence>
<feature type="transmembrane region" description="Helical" evidence="5">
    <location>
        <begin position="209"/>
        <end position="232"/>
    </location>
</feature>